<name>A0A8S1QN69_PARPR</name>
<keyword evidence="8" id="KW-1185">Reference proteome</keyword>
<dbReference type="Pfam" id="PF00069">
    <property type="entry name" value="Pkinase"/>
    <property type="match status" value="1"/>
</dbReference>
<evidence type="ECO:0000256" key="3">
    <source>
        <dbReference type="ARBA" id="ARBA00022777"/>
    </source>
</evidence>
<dbReference type="AlphaFoldDB" id="A0A8S1QN69"/>
<gene>
    <name evidence="7" type="ORF">PPRIM_AZ9-3.1.T1690022</name>
</gene>
<keyword evidence="4" id="KW-0067">ATP-binding</keyword>
<keyword evidence="2" id="KW-0547">Nucleotide-binding</keyword>
<protein>
    <recommendedName>
        <fullName evidence="6">Protein kinase domain-containing protein</fullName>
    </recommendedName>
</protein>
<organism evidence="7 8">
    <name type="scientific">Paramecium primaurelia</name>
    <dbReference type="NCBI Taxonomy" id="5886"/>
    <lineage>
        <taxon>Eukaryota</taxon>
        <taxon>Sar</taxon>
        <taxon>Alveolata</taxon>
        <taxon>Ciliophora</taxon>
        <taxon>Intramacronucleata</taxon>
        <taxon>Oligohymenophorea</taxon>
        <taxon>Peniculida</taxon>
        <taxon>Parameciidae</taxon>
        <taxon>Paramecium</taxon>
    </lineage>
</organism>
<dbReference type="PROSITE" id="PS50011">
    <property type="entry name" value="PROTEIN_KINASE_DOM"/>
    <property type="match status" value="1"/>
</dbReference>
<dbReference type="GO" id="GO:0005776">
    <property type="term" value="C:autophagosome"/>
    <property type="evidence" value="ECO:0007669"/>
    <property type="project" value="TreeGrafter"/>
</dbReference>
<keyword evidence="3" id="KW-0418">Kinase</keyword>
<feature type="domain" description="Protein kinase" evidence="6">
    <location>
        <begin position="27"/>
        <end position="293"/>
    </location>
</feature>
<evidence type="ECO:0000256" key="4">
    <source>
        <dbReference type="ARBA" id="ARBA00022840"/>
    </source>
</evidence>
<sequence>MDNNQQQQIFEFYTFCKTYQLQTKRTFLQEELIGSGNEGQVFLAKPQDWCFNVNQVAIKIQQVHNEKIFEFYQKLSQQQLKLNQNESNEKSYIIKIYEICVTQQKNLVIIMEKGGQDLYKYFKENKEIDFKRKEQICLQLALAIKQLHQLDYVHRDIKPENFVIVNNEFKLIDFGLTKSIDEKQMTMNVGSRIFQAPEILYGDGNYTFSVDIWSLGCTFFEIFANQELIQAKTYLDALNIIVNHIKSQKYIYNRIETLNISQAWKDLIKKMFNHLPNERITSNEVVLTIQSFLNVINNKSTNNFLLQNNQRFQSPLFNPPFLNSQQNIPQINNNFPQQQNGVIQNNNAFLNINGKNNHFQGSNQQMQNKCNENQQFHPPKFLTPNLQNFPNVQSTKAQVQQNSQTNICLMTQQEQIPKQNGILNQHQYVLSTQQFPNQNNDQQMFFNNDTKFQVQEQITQQFNQRIQKLETDLQAARNEIKNLQDENNKLKNEKQLLSDENGEIKNQIRTYIQQQQSSIEVLHKYINQSQQQQN</sequence>
<dbReference type="GO" id="GO:0005829">
    <property type="term" value="C:cytosol"/>
    <property type="evidence" value="ECO:0007669"/>
    <property type="project" value="TreeGrafter"/>
</dbReference>
<dbReference type="PANTHER" id="PTHR24348:SF22">
    <property type="entry name" value="NON-SPECIFIC SERINE_THREONINE PROTEIN KINASE"/>
    <property type="match status" value="1"/>
</dbReference>
<dbReference type="InterPro" id="IPR008271">
    <property type="entry name" value="Ser/Thr_kinase_AS"/>
</dbReference>
<evidence type="ECO:0000313" key="7">
    <source>
        <dbReference type="EMBL" id="CAD8116085.1"/>
    </source>
</evidence>
<dbReference type="PROSITE" id="PS00108">
    <property type="entry name" value="PROTEIN_KINASE_ST"/>
    <property type="match status" value="1"/>
</dbReference>
<dbReference type="InterPro" id="IPR045269">
    <property type="entry name" value="Atg1-like"/>
</dbReference>
<dbReference type="OMA" id="WCFEVDE"/>
<dbReference type="SMART" id="SM00220">
    <property type="entry name" value="S_TKc"/>
    <property type="match status" value="1"/>
</dbReference>
<evidence type="ECO:0000259" key="6">
    <source>
        <dbReference type="PROSITE" id="PS50011"/>
    </source>
</evidence>
<accession>A0A8S1QN69</accession>
<dbReference type="EMBL" id="CAJJDM010000178">
    <property type="protein sequence ID" value="CAD8116085.1"/>
    <property type="molecule type" value="Genomic_DNA"/>
</dbReference>
<proteinExistence type="predicted"/>
<dbReference type="GO" id="GO:0005524">
    <property type="term" value="F:ATP binding"/>
    <property type="evidence" value="ECO:0007669"/>
    <property type="project" value="UniProtKB-KW"/>
</dbReference>
<feature type="coiled-coil region" evidence="5">
    <location>
        <begin position="459"/>
        <end position="507"/>
    </location>
</feature>
<comment type="caution">
    <text evidence="7">The sequence shown here is derived from an EMBL/GenBank/DDBJ whole genome shotgun (WGS) entry which is preliminary data.</text>
</comment>
<dbReference type="GO" id="GO:0010506">
    <property type="term" value="P:regulation of autophagy"/>
    <property type="evidence" value="ECO:0007669"/>
    <property type="project" value="InterPro"/>
</dbReference>
<reference evidence="7" key="1">
    <citation type="submission" date="2021-01" db="EMBL/GenBank/DDBJ databases">
        <authorList>
            <consortium name="Genoscope - CEA"/>
            <person name="William W."/>
        </authorList>
    </citation>
    <scope>NUCLEOTIDE SEQUENCE</scope>
</reference>
<dbReference type="Proteomes" id="UP000688137">
    <property type="component" value="Unassembled WGS sequence"/>
</dbReference>
<dbReference type="GO" id="GO:0016020">
    <property type="term" value="C:membrane"/>
    <property type="evidence" value="ECO:0007669"/>
    <property type="project" value="TreeGrafter"/>
</dbReference>
<evidence type="ECO:0000256" key="1">
    <source>
        <dbReference type="ARBA" id="ARBA00022679"/>
    </source>
</evidence>
<keyword evidence="5" id="KW-0175">Coiled coil</keyword>
<evidence type="ECO:0000256" key="5">
    <source>
        <dbReference type="SAM" id="Coils"/>
    </source>
</evidence>
<dbReference type="GO" id="GO:0000407">
    <property type="term" value="C:phagophore assembly site"/>
    <property type="evidence" value="ECO:0007669"/>
    <property type="project" value="TreeGrafter"/>
</dbReference>
<dbReference type="PANTHER" id="PTHR24348">
    <property type="entry name" value="SERINE/THREONINE-PROTEIN KINASE UNC-51-RELATED"/>
    <property type="match status" value="1"/>
</dbReference>
<evidence type="ECO:0000313" key="8">
    <source>
        <dbReference type="Proteomes" id="UP000688137"/>
    </source>
</evidence>
<dbReference type="GO" id="GO:0004674">
    <property type="term" value="F:protein serine/threonine kinase activity"/>
    <property type="evidence" value="ECO:0007669"/>
    <property type="project" value="InterPro"/>
</dbReference>
<dbReference type="InterPro" id="IPR000719">
    <property type="entry name" value="Prot_kinase_dom"/>
</dbReference>
<evidence type="ECO:0000256" key="2">
    <source>
        <dbReference type="ARBA" id="ARBA00022741"/>
    </source>
</evidence>
<dbReference type="GO" id="GO:0000045">
    <property type="term" value="P:autophagosome assembly"/>
    <property type="evidence" value="ECO:0007669"/>
    <property type="project" value="TreeGrafter"/>
</dbReference>
<keyword evidence="1" id="KW-0808">Transferase</keyword>